<name>A0A0A0D3N1_9PROT</name>
<dbReference type="InterPro" id="IPR029058">
    <property type="entry name" value="AB_hydrolase_fold"/>
</dbReference>
<comment type="caution">
    <text evidence="1">The sequence shown here is derived from an EMBL/GenBank/DDBJ whole genome shotgun (WGS) entry which is preliminary data.</text>
</comment>
<dbReference type="Proteomes" id="UP000029995">
    <property type="component" value="Unassembled WGS sequence"/>
</dbReference>
<dbReference type="AlphaFoldDB" id="A0A0A0D3N1"/>
<accession>A0A0A0D3N1</accession>
<sequence length="291" mass="30625">MTLQSLLESSGTSAIPFPFAGQPGRGIVLHTYRSAGYRPGRDVVFVQHGMLRNGDEYRDFWIPAADRHGLLIVAPTFPDEGFKGAENYNDGMVRDEAGLVTPADTWIYRVPALVAAALVDAGVMARGRARIFGHSAGAQFLHRMVSLLGFGPFAAVATGNAGWYSLPTLDAPFPAGLAGTGVDEAGLRRLLESPLHVMAGLLDCEASADNLPSQPEALAQGPGRLHRARHYYAAGKAMAGTLGCGFNWRFTEVPGVAHDGRAMSAAAAGLWFDGRLPDAAALGAGPETVNA</sequence>
<dbReference type="OrthoDB" id="332706at2"/>
<dbReference type="Gene3D" id="3.40.50.1820">
    <property type="entry name" value="alpha/beta hydrolase"/>
    <property type="match status" value="1"/>
</dbReference>
<reference evidence="1 2" key="1">
    <citation type="submission" date="2014-01" db="EMBL/GenBank/DDBJ databases">
        <title>Genome sequence determination for a cystic fibrosis isolate, Inquilinus limosus.</title>
        <authorList>
            <person name="Pino M."/>
            <person name="Di Conza J."/>
            <person name="Gutkind G."/>
        </authorList>
    </citation>
    <scope>NUCLEOTIDE SEQUENCE [LARGE SCALE GENOMIC DNA]</scope>
    <source>
        <strain evidence="1 2">MP06</strain>
    </source>
</reference>
<dbReference type="SUPFAM" id="SSF53474">
    <property type="entry name" value="alpha/beta-Hydrolases"/>
    <property type="match status" value="1"/>
</dbReference>
<evidence type="ECO:0000313" key="1">
    <source>
        <dbReference type="EMBL" id="KGM32640.1"/>
    </source>
</evidence>
<organism evidence="1 2">
    <name type="scientific">Inquilinus limosus MP06</name>
    <dbReference type="NCBI Taxonomy" id="1398085"/>
    <lineage>
        <taxon>Bacteria</taxon>
        <taxon>Pseudomonadati</taxon>
        <taxon>Pseudomonadota</taxon>
        <taxon>Alphaproteobacteria</taxon>
        <taxon>Rhodospirillales</taxon>
        <taxon>Rhodospirillaceae</taxon>
        <taxon>Inquilinus</taxon>
    </lineage>
</organism>
<evidence type="ECO:0000313" key="2">
    <source>
        <dbReference type="Proteomes" id="UP000029995"/>
    </source>
</evidence>
<dbReference type="EMBL" id="JANX01000285">
    <property type="protein sequence ID" value="KGM32640.1"/>
    <property type="molecule type" value="Genomic_DNA"/>
</dbReference>
<dbReference type="RefSeq" id="WP_034842541.1">
    <property type="nucleotide sequence ID" value="NZ_JANX01000285.1"/>
</dbReference>
<evidence type="ECO:0008006" key="3">
    <source>
        <dbReference type="Google" id="ProtNLM"/>
    </source>
</evidence>
<protein>
    <recommendedName>
        <fullName evidence="3">Hydrolase</fullName>
    </recommendedName>
</protein>
<gene>
    <name evidence="1" type="ORF">P409_20235</name>
</gene>
<proteinExistence type="predicted"/>